<comment type="caution">
    <text evidence="2">The sequence shown here is derived from an EMBL/GenBank/DDBJ whole genome shotgun (WGS) entry which is preliminary data.</text>
</comment>
<name>A0A3L6SMT8_PANMI</name>
<gene>
    <name evidence="2" type="ORF">C2845_PM07G09250</name>
</gene>
<protein>
    <submittedName>
        <fullName evidence="2">Uncharacterized protein</fullName>
    </submittedName>
</protein>
<evidence type="ECO:0000256" key="1">
    <source>
        <dbReference type="SAM" id="MobiDB-lite"/>
    </source>
</evidence>
<evidence type="ECO:0000313" key="3">
    <source>
        <dbReference type="Proteomes" id="UP000275267"/>
    </source>
</evidence>
<dbReference type="AlphaFoldDB" id="A0A3L6SMT8"/>
<dbReference type="Proteomes" id="UP000275267">
    <property type="component" value="Unassembled WGS sequence"/>
</dbReference>
<proteinExistence type="predicted"/>
<keyword evidence="3" id="KW-1185">Reference proteome</keyword>
<reference evidence="3" key="1">
    <citation type="journal article" date="2019" name="Nat. Commun.">
        <title>The genome of broomcorn millet.</title>
        <authorList>
            <person name="Zou C."/>
            <person name="Miki D."/>
            <person name="Li D."/>
            <person name="Tang Q."/>
            <person name="Xiao L."/>
            <person name="Rajput S."/>
            <person name="Deng P."/>
            <person name="Jia W."/>
            <person name="Huang R."/>
            <person name="Zhang M."/>
            <person name="Sun Y."/>
            <person name="Hu J."/>
            <person name="Fu X."/>
            <person name="Schnable P.S."/>
            <person name="Li F."/>
            <person name="Zhang H."/>
            <person name="Feng B."/>
            <person name="Zhu X."/>
            <person name="Liu R."/>
            <person name="Schnable J.C."/>
            <person name="Zhu J.-K."/>
            <person name="Zhang H."/>
        </authorList>
    </citation>
    <scope>NUCLEOTIDE SEQUENCE [LARGE SCALE GENOMIC DNA]</scope>
</reference>
<organism evidence="2 3">
    <name type="scientific">Panicum miliaceum</name>
    <name type="common">Proso millet</name>
    <name type="synonym">Broomcorn millet</name>
    <dbReference type="NCBI Taxonomy" id="4540"/>
    <lineage>
        <taxon>Eukaryota</taxon>
        <taxon>Viridiplantae</taxon>
        <taxon>Streptophyta</taxon>
        <taxon>Embryophyta</taxon>
        <taxon>Tracheophyta</taxon>
        <taxon>Spermatophyta</taxon>
        <taxon>Magnoliopsida</taxon>
        <taxon>Liliopsida</taxon>
        <taxon>Poales</taxon>
        <taxon>Poaceae</taxon>
        <taxon>PACMAD clade</taxon>
        <taxon>Panicoideae</taxon>
        <taxon>Panicodae</taxon>
        <taxon>Paniceae</taxon>
        <taxon>Panicinae</taxon>
        <taxon>Panicum</taxon>
        <taxon>Panicum sect. Panicum</taxon>
    </lineage>
</organism>
<feature type="compositionally biased region" description="Polar residues" evidence="1">
    <location>
        <begin position="124"/>
        <end position="139"/>
    </location>
</feature>
<feature type="compositionally biased region" description="Low complexity" evidence="1">
    <location>
        <begin position="155"/>
        <end position="171"/>
    </location>
</feature>
<feature type="region of interest" description="Disordered" evidence="1">
    <location>
        <begin position="111"/>
        <end position="171"/>
    </location>
</feature>
<sequence length="171" mass="18063">MDTTSSNKGKGAMNAISAGNQSYMVPPNASGYGEPLDVAPLTVAKPGELVDHTPSRILNHKAYKGGWKVLRYPRPDGRVDKTYNHKDFGKLRSKKAVLSLLDDLWSLQQKNEKKSDDQHEKNCGLNQSAEGNSAASACQSAEGKDAAGINQSAEGKSAVGASYSAKGKGAA</sequence>
<evidence type="ECO:0000313" key="2">
    <source>
        <dbReference type="EMBL" id="RLN23959.1"/>
    </source>
</evidence>
<feature type="compositionally biased region" description="Basic and acidic residues" evidence="1">
    <location>
        <begin position="111"/>
        <end position="122"/>
    </location>
</feature>
<accession>A0A3L6SMT8</accession>
<dbReference type="EMBL" id="PQIB02000004">
    <property type="protein sequence ID" value="RLN23959.1"/>
    <property type="molecule type" value="Genomic_DNA"/>
</dbReference>